<evidence type="ECO:0000313" key="2">
    <source>
        <dbReference type="EnsemblPlants" id="AET3Gv20651200.1"/>
    </source>
</evidence>
<name>A0A453FE37_AEGTS</name>
<protein>
    <submittedName>
        <fullName evidence="2">Uncharacterized protein</fullName>
    </submittedName>
</protein>
<dbReference type="EnsemblPlants" id="AET3Gv20651200.1">
    <property type="protein sequence ID" value="AET3Gv20651200.1"/>
    <property type="gene ID" value="AET3Gv20651200"/>
</dbReference>
<dbReference type="Proteomes" id="UP000015105">
    <property type="component" value="Chromosome 3D"/>
</dbReference>
<accession>A0A453FE37</accession>
<feature type="compositionally biased region" description="Polar residues" evidence="1">
    <location>
        <begin position="76"/>
        <end position="89"/>
    </location>
</feature>
<dbReference type="Gramene" id="AET3Gv20651200.1">
    <property type="protein sequence ID" value="AET3Gv20651200.1"/>
    <property type="gene ID" value="AET3Gv20651200"/>
</dbReference>
<proteinExistence type="predicted"/>
<feature type="compositionally biased region" description="Basic and acidic residues" evidence="1">
    <location>
        <begin position="119"/>
        <end position="128"/>
    </location>
</feature>
<dbReference type="AlphaFoldDB" id="A0A453FE37"/>
<evidence type="ECO:0000256" key="1">
    <source>
        <dbReference type="SAM" id="MobiDB-lite"/>
    </source>
</evidence>
<reference evidence="2" key="5">
    <citation type="journal article" date="2021" name="G3 (Bethesda)">
        <title>Aegilops tauschii genome assembly Aet v5.0 features greater sequence contiguity and improved annotation.</title>
        <authorList>
            <person name="Wang L."/>
            <person name="Zhu T."/>
            <person name="Rodriguez J.C."/>
            <person name="Deal K.R."/>
            <person name="Dubcovsky J."/>
            <person name="McGuire P.E."/>
            <person name="Lux T."/>
            <person name="Spannagl M."/>
            <person name="Mayer K.F.X."/>
            <person name="Baldrich P."/>
            <person name="Meyers B.C."/>
            <person name="Huo N."/>
            <person name="Gu Y.Q."/>
            <person name="Zhou H."/>
            <person name="Devos K.M."/>
            <person name="Bennetzen J.L."/>
            <person name="Unver T."/>
            <person name="Budak H."/>
            <person name="Gulick P.J."/>
            <person name="Galiba G."/>
            <person name="Kalapos B."/>
            <person name="Nelson D.R."/>
            <person name="Li P."/>
            <person name="You F.M."/>
            <person name="Luo M.C."/>
            <person name="Dvorak J."/>
        </authorList>
    </citation>
    <scope>NUCLEOTIDE SEQUENCE [LARGE SCALE GENOMIC DNA]</scope>
    <source>
        <strain evidence="2">cv. AL8/78</strain>
    </source>
</reference>
<feature type="region of interest" description="Disordered" evidence="1">
    <location>
        <begin position="62"/>
        <end position="170"/>
    </location>
</feature>
<reference evidence="2" key="3">
    <citation type="journal article" date="2017" name="Nature">
        <title>Genome sequence of the progenitor of the wheat D genome Aegilops tauschii.</title>
        <authorList>
            <person name="Luo M.C."/>
            <person name="Gu Y.Q."/>
            <person name="Puiu D."/>
            <person name="Wang H."/>
            <person name="Twardziok S.O."/>
            <person name="Deal K.R."/>
            <person name="Huo N."/>
            <person name="Zhu T."/>
            <person name="Wang L."/>
            <person name="Wang Y."/>
            <person name="McGuire P.E."/>
            <person name="Liu S."/>
            <person name="Long H."/>
            <person name="Ramasamy R.K."/>
            <person name="Rodriguez J.C."/>
            <person name="Van S.L."/>
            <person name="Yuan L."/>
            <person name="Wang Z."/>
            <person name="Xia Z."/>
            <person name="Xiao L."/>
            <person name="Anderson O.D."/>
            <person name="Ouyang S."/>
            <person name="Liang Y."/>
            <person name="Zimin A.V."/>
            <person name="Pertea G."/>
            <person name="Qi P."/>
            <person name="Bennetzen J.L."/>
            <person name="Dai X."/>
            <person name="Dawson M.W."/>
            <person name="Muller H.G."/>
            <person name="Kugler K."/>
            <person name="Rivarola-Duarte L."/>
            <person name="Spannagl M."/>
            <person name="Mayer K.F.X."/>
            <person name="Lu F.H."/>
            <person name="Bevan M.W."/>
            <person name="Leroy P."/>
            <person name="Li P."/>
            <person name="You F.M."/>
            <person name="Sun Q."/>
            <person name="Liu Z."/>
            <person name="Lyons E."/>
            <person name="Wicker T."/>
            <person name="Salzberg S.L."/>
            <person name="Devos K.M."/>
            <person name="Dvorak J."/>
        </authorList>
    </citation>
    <scope>NUCLEOTIDE SEQUENCE [LARGE SCALE GENOMIC DNA]</scope>
    <source>
        <strain evidence="2">cv. AL8/78</strain>
    </source>
</reference>
<feature type="compositionally biased region" description="Polar residues" evidence="1">
    <location>
        <begin position="157"/>
        <end position="170"/>
    </location>
</feature>
<organism evidence="2 3">
    <name type="scientific">Aegilops tauschii subsp. strangulata</name>
    <name type="common">Goatgrass</name>
    <dbReference type="NCBI Taxonomy" id="200361"/>
    <lineage>
        <taxon>Eukaryota</taxon>
        <taxon>Viridiplantae</taxon>
        <taxon>Streptophyta</taxon>
        <taxon>Embryophyta</taxon>
        <taxon>Tracheophyta</taxon>
        <taxon>Spermatophyta</taxon>
        <taxon>Magnoliopsida</taxon>
        <taxon>Liliopsida</taxon>
        <taxon>Poales</taxon>
        <taxon>Poaceae</taxon>
        <taxon>BOP clade</taxon>
        <taxon>Pooideae</taxon>
        <taxon>Triticodae</taxon>
        <taxon>Triticeae</taxon>
        <taxon>Triticinae</taxon>
        <taxon>Aegilops</taxon>
    </lineage>
</organism>
<reference evidence="3" key="1">
    <citation type="journal article" date="2014" name="Science">
        <title>Ancient hybridizations among the ancestral genomes of bread wheat.</title>
        <authorList>
            <consortium name="International Wheat Genome Sequencing Consortium,"/>
            <person name="Marcussen T."/>
            <person name="Sandve S.R."/>
            <person name="Heier L."/>
            <person name="Spannagl M."/>
            <person name="Pfeifer M."/>
            <person name="Jakobsen K.S."/>
            <person name="Wulff B.B."/>
            <person name="Steuernagel B."/>
            <person name="Mayer K.F."/>
            <person name="Olsen O.A."/>
        </authorList>
    </citation>
    <scope>NUCLEOTIDE SEQUENCE [LARGE SCALE GENOMIC DNA]</scope>
    <source>
        <strain evidence="3">cv. AL8/78</strain>
    </source>
</reference>
<evidence type="ECO:0000313" key="3">
    <source>
        <dbReference type="Proteomes" id="UP000015105"/>
    </source>
</evidence>
<keyword evidence="3" id="KW-1185">Reference proteome</keyword>
<reference evidence="3" key="2">
    <citation type="journal article" date="2017" name="Nat. Plants">
        <title>The Aegilops tauschii genome reveals multiple impacts of transposons.</title>
        <authorList>
            <person name="Zhao G."/>
            <person name="Zou C."/>
            <person name="Li K."/>
            <person name="Wang K."/>
            <person name="Li T."/>
            <person name="Gao L."/>
            <person name="Zhang X."/>
            <person name="Wang H."/>
            <person name="Yang Z."/>
            <person name="Liu X."/>
            <person name="Jiang W."/>
            <person name="Mao L."/>
            <person name="Kong X."/>
            <person name="Jiao Y."/>
            <person name="Jia J."/>
        </authorList>
    </citation>
    <scope>NUCLEOTIDE SEQUENCE [LARGE SCALE GENOMIC DNA]</scope>
    <source>
        <strain evidence="3">cv. AL8/78</strain>
    </source>
</reference>
<feature type="compositionally biased region" description="Basic residues" evidence="1">
    <location>
        <begin position="91"/>
        <end position="106"/>
    </location>
</feature>
<reference evidence="2" key="4">
    <citation type="submission" date="2019-03" db="UniProtKB">
        <authorList>
            <consortium name="EnsemblPlants"/>
        </authorList>
    </citation>
    <scope>IDENTIFICATION</scope>
</reference>
<sequence>YQIMISGRIPSTTSRSILGTIVRPDSVLLDRKGWNTDGVLADMLAEPWEPLPQRFDSENDALYNWHALDDDEPLPRNTQPASEDTSSSPLGKRKSSKSKKKSRKKAKADASSSDDTEEGSGKGREHGRGKGSAQSEKSRRSGGSSRRRKGAREYDRFTNTLPQYTHISRW</sequence>